<dbReference type="GO" id="GO:1990904">
    <property type="term" value="C:ribonucleoprotein complex"/>
    <property type="evidence" value="ECO:0007669"/>
    <property type="project" value="UniProtKB-KW"/>
</dbReference>
<protein>
    <submittedName>
        <fullName evidence="11">RNA-binding protein cp33</fullName>
    </submittedName>
</protein>
<dbReference type="EMBL" id="BKCP01003335">
    <property type="protein sequence ID" value="GER29022.1"/>
    <property type="molecule type" value="Genomic_DNA"/>
</dbReference>
<dbReference type="InterPro" id="IPR012677">
    <property type="entry name" value="Nucleotide-bd_a/b_plait_sf"/>
</dbReference>
<evidence type="ECO:0000256" key="5">
    <source>
        <dbReference type="ARBA" id="ARBA00022737"/>
    </source>
</evidence>
<evidence type="ECO:0000256" key="2">
    <source>
        <dbReference type="ARBA" id="ARBA00022528"/>
    </source>
</evidence>
<keyword evidence="6 8" id="KW-0694">RNA-binding</keyword>
<evidence type="ECO:0000256" key="3">
    <source>
        <dbReference type="ARBA" id="ARBA00022640"/>
    </source>
</evidence>
<dbReference type="InterPro" id="IPR048289">
    <property type="entry name" value="RRM2_NsCP33-like"/>
</dbReference>
<keyword evidence="2" id="KW-0150">Chloroplast</keyword>
<organism evidence="11 12">
    <name type="scientific">Striga asiatica</name>
    <name type="common">Asiatic witchweed</name>
    <name type="synonym">Buchnera asiatica</name>
    <dbReference type="NCBI Taxonomy" id="4170"/>
    <lineage>
        <taxon>Eukaryota</taxon>
        <taxon>Viridiplantae</taxon>
        <taxon>Streptophyta</taxon>
        <taxon>Embryophyta</taxon>
        <taxon>Tracheophyta</taxon>
        <taxon>Spermatophyta</taxon>
        <taxon>Magnoliopsida</taxon>
        <taxon>eudicotyledons</taxon>
        <taxon>Gunneridae</taxon>
        <taxon>Pentapetalae</taxon>
        <taxon>asterids</taxon>
        <taxon>lamiids</taxon>
        <taxon>Lamiales</taxon>
        <taxon>Orobanchaceae</taxon>
        <taxon>Buchnereae</taxon>
        <taxon>Striga</taxon>
    </lineage>
</organism>
<evidence type="ECO:0000256" key="4">
    <source>
        <dbReference type="ARBA" id="ARBA00022664"/>
    </source>
</evidence>
<dbReference type="OrthoDB" id="439808at2759"/>
<dbReference type="CDD" id="cd21608">
    <property type="entry name" value="RRM2_NsCP33_like"/>
    <property type="match status" value="1"/>
</dbReference>
<comment type="caution">
    <text evidence="11">The sequence shown here is derived from an EMBL/GenBank/DDBJ whole genome shotgun (WGS) entry which is preliminary data.</text>
</comment>
<feature type="domain" description="RRM" evidence="10">
    <location>
        <begin position="153"/>
        <end position="231"/>
    </location>
</feature>
<keyword evidence="7" id="KW-0687">Ribonucleoprotein</keyword>
<evidence type="ECO:0000313" key="11">
    <source>
        <dbReference type="EMBL" id="GER29022.1"/>
    </source>
</evidence>
<feature type="non-terminal residue" evidence="11">
    <location>
        <position position="1"/>
    </location>
</feature>
<comment type="subcellular location">
    <subcellularLocation>
        <location evidence="1">Plastid</location>
        <location evidence="1">Chloroplast</location>
    </subcellularLocation>
</comment>
<dbReference type="GO" id="GO:0009535">
    <property type="term" value="C:chloroplast thylakoid membrane"/>
    <property type="evidence" value="ECO:0007669"/>
    <property type="project" value="TreeGrafter"/>
</dbReference>
<dbReference type="PANTHER" id="PTHR48025:SF11">
    <property type="entry name" value="RNA-BINDING PROTEIN CP33, CHLOROPLASTIC"/>
    <property type="match status" value="1"/>
</dbReference>
<evidence type="ECO:0000256" key="1">
    <source>
        <dbReference type="ARBA" id="ARBA00004229"/>
    </source>
</evidence>
<dbReference type="PANTHER" id="PTHR48025">
    <property type="entry name" value="OS02G0815200 PROTEIN"/>
    <property type="match status" value="1"/>
</dbReference>
<dbReference type="InterPro" id="IPR050502">
    <property type="entry name" value="Euk_RNA-bind_prot"/>
</dbReference>
<dbReference type="InterPro" id="IPR000504">
    <property type="entry name" value="RRM_dom"/>
</dbReference>
<dbReference type="AlphaFoldDB" id="A0A5A7P8H1"/>
<feature type="domain" description="RRM" evidence="10">
    <location>
        <begin position="256"/>
        <end position="334"/>
    </location>
</feature>
<dbReference type="SUPFAM" id="SSF54928">
    <property type="entry name" value="RNA-binding domain, RBD"/>
    <property type="match status" value="2"/>
</dbReference>
<evidence type="ECO:0000256" key="9">
    <source>
        <dbReference type="SAM" id="MobiDB-lite"/>
    </source>
</evidence>
<keyword evidence="5" id="KW-0677">Repeat</keyword>
<dbReference type="SMART" id="SM00360">
    <property type="entry name" value="RRM"/>
    <property type="match status" value="2"/>
</dbReference>
<name>A0A5A7P8H1_STRAF</name>
<reference evidence="12" key="1">
    <citation type="journal article" date="2019" name="Curr. Biol.">
        <title>Genome Sequence of Striga asiatica Provides Insight into the Evolution of Plant Parasitism.</title>
        <authorList>
            <person name="Yoshida S."/>
            <person name="Kim S."/>
            <person name="Wafula E.K."/>
            <person name="Tanskanen J."/>
            <person name="Kim Y.M."/>
            <person name="Honaas L."/>
            <person name="Yang Z."/>
            <person name="Spallek T."/>
            <person name="Conn C.E."/>
            <person name="Ichihashi Y."/>
            <person name="Cheong K."/>
            <person name="Cui S."/>
            <person name="Der J.P."/>
            <person name="Gundlach H."/>
            <person name="Jiao Y."/>
            <person name="Hori C."/>
            <person name="Ishida J.K."/>
            <person name="Kasahara H."/>
            <person name="Kiba T."/>
            <person name="Kim M.S."/>
            <person name="Koo N."/>
            <person name="Laohavisit A."/>
            <person name="Lee Y.H."/>
            <person name="Lumba S."/>
            <person name="McCourt P."/>
            <person name="Mortimer J.C."/>
            <person name="Mutuku J.M."/>
            <person name="Nomura T."/>
            <person name="Sasaki-Sekimoto Y."/>
            <person name="Seto Y."/>
            <person name="Wang Y."/>
            <person name="Wakatake T."/>
            <person name="Sakakibara H."/>
            <person name="Demura T."/>
            <person name="Yamaguchi S."/>
            <person name="Yoneyama K."/>
            <person name="Manabe R.I."/>
            <person name="Nelson D.C."/>
            <person name="Schulman A.H."/>
            <person name="Timko M.P."/>
            <person name="dePamphilis C.W."/>
            <person name="Choi D."/>
            <person name="Shirasu K."/>
        </authorList>
    </citation>
    <scope>NUCLEOTIDE SEQUENCE [LARGE SCALE GENOMIC DNA]</scope>
    <source>
        <strain evidence="12">cv. UVA1</strain>
    </source>
</reference>
<feature type="compositionally biased region" description="Acidic residues" evidence="9">
    <location>
        <begin position="126"/>
        <end position="145"/>
    </location>
</feature>
<keyword evidence="4" id="KW-0507">mRNA processing</keyword>
<gene>
    <name evidence="11" type="ORF">STAS_04853</name>
</gene>
<keyword evidence="12" id="KW-1185">Reference proteome</keyword>
<sequence length="363" mass="39384">SFSTKGINPFLTLKEPYPELYHSSSFSQFKNPQSIELLNTSELSTVAKMAASSLSVAIGTCSQSFSVSTSIDRPLSLHLSPYYSANPKKGLPKLKILLSHSPFFPISRLSISRASSAFDGVGLDVDEDEETESEVGESASEEEFNLSESADGGRLYVGNLLFTMTAAQLEEIFSEAGKVISVEIVYDRVTDRSRGFAFITMGTVDEAKEAIRLFDGAQIGGRVAKVNFPEVPRGGEREVMSPKKGSGYQGFVDSPHKIYAGNLSWNLTSQGLREAFAEQPGFLSAKIIFDRESGRSRGFGFVTFSSAEELESALNVMNDVVVEGRPLRLKVAEPKAALSTLPSVEKMSENNLESSEVFSGATM</sequence>
<evidence type="ECO:0000256" key="6">
    <source>
        <dbReference type="ARBA" id="ARBA00022884"/>
    </source>
</evidence>
<proteinExistence type="predicted"/>
<dbReference type="Gene3D" id="3.30.70.330">
    <property type="match status" value="2"/>
</dbReference>
<evidence type="ECO:0000256" key="8">
    <source>
        <dbReference type="PROSITE-ProRule" id="PRU00176"/>
    </source>
</evidence>
<dbReference type="Pfam" id="PF00076">
    <property type="entry name" value="RRM_1"/>
    <property type="match status" value="2"/>
</dbReference>
<evidence type="ECO:0000256" key="7">
    <source>
        <dbReference type="ARBA" id="ARBA00023274"/>
    </source>
</evidence>
<accession>A0A5A7P8H1</accession>
<keyword evidence="3" id="KW-0934">Plastid</keyword>
<dbReference type="PROSITE" id="PS50102">
    <property type="entry name" value="RRM"/>
    <property type="match status" value="2"/>
</dbReference>
<dbReference type="GO" id="GO:1901259">
    <property type="term" value="P:chloroplast rRNA processing"/>
    <property type="evidence" value="ECO:0007669"/>
    <property type="project" value="TreeGrafter"/>
</dbReference>
<dbReference type="GO" id="GO:0003729">
    <property type="term" value="F:mRNA binding"/>
    <property type="evidence" value="ECO:0007669"/>
    <property type="project" value="TreeGrafter"/>
</dbReference>
<dbReference type="InterPro" id="IPR035979">
    <property type="entry name" value="RBD_domain_sf"/>
</dbReference>
<feature type="region of interest" description="Disordered" evidence="9">
    <location>
        <begin position="126"/>
        <end position="147"/>
    </location>
</feature>
<dbReference type="Proteomes" id="UP000325081">
    <property type="component" value="Unassembled WGS sequence"/>
</dbReference>
<evidence type="ECO:0000259" key="10">
    <source>
        <dbReference type="PROSITE" id="PS50102"/>
    </source>
</evidence>
<evidence type="ECO:0000313" key="12">
    <source>
        <dbReference type="Proteomes" id="UP000325081"/>
    </source>
</evidence>
<dbReference type="GO" id="GO:0006397">
    <property type="term" value="P:mRNA processing"/>
    <property type="evidence" value="ECO:0007669"/>
    <property type="project" value="UniProtKB-KW"/>
</dbReference>